<accession>A0A9P8M3S3</accession>
<proteinExistence type="predicted"/>
<sequence>MPDTPLRATRVPYSNDGTPSASAANRLTFADKALTSSSTWASFNGIRKHLVHDGGVKIVNYMSKPVILFRRNEPGSKRVQE</sequence>
<evidence type="ECO:0000313" key="2">
    <source>
        <dbReference type="Proteomes" id="UP000764110"/>
    </source>
</evidence>
<gene>
    <name evidence="1" type="ORF">MHUMG1_08932</name>
</gene>
<organism evidence="1 2">
    <name type="scientific">Metarhizium humberi</name>
    <dbReference type="NCBI Taxonomy" id="2596975"/>
    <lineage>
        <taxon>Eukaryota</taxon>
        <taxon>Fungi</taxon>
        <taxon>Dikarya</taxon>
        <taxon>Ascomycota</taxon>
        <taxon>Pezizomycotina</taxon>
        <taxon>Sordariomycetes</taxon>
        <taxon>Hypocreomycetidae</taxon>
        <taxon>Hypocreales</taxon>
        <taxon>Clavicipitaceae</taxon>
        <taxon>Metarhizium</taxon>
    </lineage>
</organism>
<dbReference type="EMBL" id="JACEFI010000022">
    <property type="protein sequence ID" value="KAH0593210.1"/>
    <property type="molecule type" value="Genomic_DNA"/>
</dbReference>
<name>A0A9P8M3S3_9HYPO</name>
<protein>
    <submittedName>
        <fullName evidence="1">Uncharacterized protein</fullName>
    </submittedName>
</protein>
<dbReference type="AlphaFoldDB" id="A0A9P8M3S3"/>
<keyword evidence="2" id="KW-1185">Reference proteome</keyword>
<reference evidence="1 2" key="1">
    <citation type="submission" date="2020-07" db="EMBL/GenBank/DDBJ databases">
        <title>Metarhizium humberi genome.</title>
        <authorList>
            <person name="Lysoe E."/>
        </authorList>
    </citation>
    <scope>NUCLEOTIDE SEQUENCE [LARGE SCALE GENOMIC DNA]</scope>
    <source>
        <strain evidence="1 2">ESALQ1638</strain>
    </source>
</reference>
<evidence type="ECO:0000313" key="1">
    <source>
        <dbReference type="EMBL" id="KAH0593210.1"/>
    </source>
</evidence>
<comment type="caution">
    <text evidence="1">The sequence shown here is derived from an EMBL/GenBank/DDBJ whole genome shotgun (WGS) entry which is preliminary data.</text>
</comment>
<dbReference type="Proteomes" id="UP000764110">
    <property type="component" value="Unassembled WGS sequence"/>
</dbReference>